<proteinExistence type="predicted"/>
<evidence type="ECO:0000256" key="2">
    <source>
        <dbReference type="ARBA" id="ARBA00023118"/>
    </source>
</evidence>
<dbReference type="Proteomes" id="UP000033058">
    <property type="component" value="Chromosome"/>
</dbReference>
<dbReference type="InterPro" id="IPR038242">
    <property type="entry name" value="Cmr2_N"/>
</dbReference>
<gene>
    <name evidence="4" type="ORF">MSMAW_1302</name>
</gene>
<dbReference type="GeneID" id="24850993"/>
<name>A0A0E3PWZ6_METMZ</name>
<sequence length="638" mass="74303">MNELIEKIKHYGDEFCLLRVSIGPVQEFISEARKTRDLYIGSRLLSLATFRTMKPIFDTYGLEAIIYPHIKYSKERLSSLPNIYMAVIPKSEFHETISQMEIGLQNFWNDMQKEVNRKLPPDCKGYYNQKIKSPFYMNWVAVPIVIEELNSEYKPKVKEIIHFFNERKVTRTFDSWEGSYIQKCNQCGRREYPQEIYSSVQEKFKARIRENEILCSICLLKRLLNPDDIDVSPQKFDSVMDVSAAIAKKLIEQNKNEKHEIKEFTDNVKRIGNVIDNTYKNGECYYEDYLNYDFFKKEYGIPDNPDFRKLCEDTKKSLSAAYESLGIKEPSKYYSILMMDGDNMGKLMSGEVKLTSGDILKDADFTLNYQKKLSEILADTGSNTSELIKSQEEGNGNGLCVYSGGDDLLAFLPLETSLSTANKARSCFISEFRKSNIKQTSSAGIVILHHKDPLRRGLEEARKNVEEAKKSFKDKDAFCITLRLFSGSVVTWGYKWEIRTPTLQNLDSVKVLDVLRYFVSFMLESPEKKLSPSFVRDFMEELPSFYEYNERKSTWKLSEEMFKSEFWRLLKRHMPSESNLWKVEFKKGILTLDLLAESFIYMADPEKNNQVKNTKENFENFLQIALFLVREQIGGDLK</sequence>
<evidence type="ECO:0000313" key="5">
    <source>
        <dbReference type="Proteomes" id="UP000033058"/>
    </source>
</evidence>
<keyword evidence="2" id="KW-0051">Antiviral defense</keyword>
<dbReference type="AlphaFoldDB" id="A0A0E3PWZ6"/>
<dbReference type="InterPro" id="IPR054767">
    <property type="entry name" value="Cas10-Cmr2_palm2"/>
</dbReference>
<dbReference type="GO" id="GO:0051607">
    <property type="term" value="P:defense response to virus"/>
    <property type="evidence" value="ECO:0007669"/>
    <property type="project" value="UniProtKB-KW"/>
</dbReference>
<evidence type="ECO:0000256" key="1">
    <source>
        <dbReference type="ARBA" id="ARBA00022741"/>
    </source>
</evidence>
<protein>
    <submittedName>
        <fullName evidence="4">CRISPR-associated RAMP Cmr2</fullName>
    </submittedName>
</protein>
<evidence type="ECO:0000259" key="3">
    <source>
        <dbReference type="PROSITE" id="PS50887"/>
    </source>
</evidence>
<reference evidence="4 5" key="1">
    <citation type="submission" date="2014-07" db="EMBL/GenBank/DDBJ databases">
        <title>Methanogenic archaea and the global carbon cycle.</title>
        <authorList>
            <person name="Henriksen J.R."/>
            <person name="Luke J."/>
            <person name="Reinhart S."/>
            <person name="Benedict M.N."/>
            <person name="Youngblut N.D."/>
            <person name="Metcalf M.E."/>
            <person name="Whitaker R.J."/>
            <person name="Metcalf W.W."/>
        </authorList>
    </citation>
    <scope>NUCLEOTIDE SEQUENCE [LARGE SCALE GENOMIC DNA]</scope>
    <source>
        <strain evidence="4 5">WWM610</strain>
    </source>
</reference>
<dbReference type="InterPro" id="IPR043128">
    <property type="entry name" value="Rev_trsase/Diguanyl_cyclase"/>
</dbReference>
<accession>A0A0E3PWZ6</accession>
<dbReference type="NCBIfam" id="TIGR02577">
    <property type="entry name" value="cas_TM1794_Cmr2"/>
    <property type="match status" value="1"/>
</dbReference>
<dbReference type="PATRIC" id="fig|1434117.4.peg.1656"/>
<dbReference type="PROSITE" id="PS50887">
    <property type="entry name" value="GGDEF"/>
    <property type="match status" value="1"/>
</dbReference>
<dbReference type="RefSeq" id="WP_048039903.1">
    <property type="nucleotide sequence ID" value="NZ_CP009509.1"/>
</dbReference>
<dbReference type="InterPro" id="IPR000160">
    <property type="entry name" value="GGDEF_dom"/>
</dbReference>
<dbReference type="InterPro" id="IPR024615">
    <property type="entry name" value="CRISPR-assoc_Cmr2_N"/>
</dbReference>
<dbReference type="Pfam" id="PF22335">
    <property type="entry name" value="Cas10-Cmr2_palm2"/>
    <property type="match status" value="1"/>
</dbReference>
<dbReference type="EMBL" id="CP009509">
    <property type="protein sequence ID" value="AKB40293.1"/>
    <property type="molecule type" value="Genomic_DNA"/>
</dbReference>
<feature type="domain" description="GGDEF" evidence="3">
    <location>
        <begin position="332"/>
        <end position="483"/>
    </location>
</feature>
<keyword evidence="1" id="KW-0547">Nucleotide-binding</keyword>
<dbReference type="Gene3D" id="3.30.70.270">
    <property type="match status" value="1"/>
</dbReference>
<organism evidence="4 5">
    <name type="scientific">Methanosarcina mazei WWM610</name>
    <dbReference type="NCBI Taxonomy" id="1434117"/>
    <lineage>
        <taxon>Archaea</taxon>
        <taxon>Methanobacteriati</taxon>
        <taxon>Methanobacteriota</taxon>
        <taxon>Stenosarchaea group</taxon>
        <taxon>Methanomicrobia</taxon>
        <taxon>Methanosarcinales</taxon>
        <taxon>Methanosarcinaceae</taxon>
        <taxon>Methanosarcina</taxon>
    </lineage>
</organism>
<dbReference type="GO" id="GO:0000166">
    <property type="term" value="F:nucleotide binding"/>
    <property type="evidence" value="ECO:0007669"/>
    <property type="project" value="UniProtKB-KW"/>
</dbReference>
<dbReference type="InterPro" id="IPR013407">
    <property type="entry name" value="CRISPR-assoc_prot_Cmr2"/>
</dbReference>
<dbReference type="Pfam" id="PF12469">
    <property type="entry name" value="Cmr2_N"/>
    <property type="match status" value="1"/>
</dbReference>
<dbReference type="HOGENOM" id="CLU_012640_1_0_2"/>
<evidence type="ECO:0000313" key="4">
    <source>
        <dbReference type="EMBL" id="AKB40293.1"/>
    </source>
</evidence>
<dbReference type="Gene3D" id="3.30.70.2220">
    <property type="entry name" value="CRISPR-Cas system, Cmr2 subunit, D1 domain, cysteine cluster"/>
    <property type="match status" value="1"/>
</dbReference>